<dbReference type="Gene3D" id="1.10.10.60">
    <property type="entry name" value="Homeodomain-like"/>
    <property type="match status" value="1"/>
</dbReference>
<dbReference type="InterPro" id="IPR036271">
    <property type="entry name" value="Tet_transcr_reg_TetR-rel_C_sf"/>
</dbReference>
<evidence type="ECO:0000313" key="4">
    <source>
        <dbReference type="EMBL" id="SOC25304.1"/>
    </source>
</evidence>
<dbReference type="GO" id="GO:0003700">
    <property type="term" value="F:DNA-binding transcription factor activity"/>
    <property type="evidence" value="ECO:0007669"/>
    <property type="project" value="TreeGrafter"/>
</dbReference>
<proteinExistence type="predicted"/>
<feature type="domain" description="HTH tetR-type" evidence="3">
    <location>
        <begin position="14"/>
        <end position="74"/>
    </location>
</feature>
<sequence length="209" mass="24347">MSPRNSEQNEQIRNERIHQILYAAVGVYVEKGYKGTEMGEIAEKAGIARGLIYYYFKNKKIFFREFFKFFMEMAADSIQSRLAEDIEALEKLKMNTRFYLEMALNQPTFLKFYVKLEQDLELVFEEDTPGVRSEYYKHAKQPLVDVFKQAMYEGKIKQSDPKVIVNVYMGALTGTLDLFADGRIPKEASEQATEQIINLIFTGIQNKER</sequence>
<dbReference type="Pfam" id="PF00440">
    <property type="entry name" value="TetR_N"/>
    <property type="match status" value="1"/>
</dbReference>
<dbReference type="PROSITE" id="PS50977">
    <property type="entry name" value="HTH_TETR_2"/>
    <property type="match status" value="1"/>
</dbReference>
<name>A0A285TQD1_9BACL</name>
<dbReference type="PRINTS" id="PR00455">
    <property type="entry name" value="HTHTETR"/>
</dbReference>
<dbReference type="PANTHER" id="PTHR30055">
    <property type="entry name" value="HTH-TYPE TRANSCRIPTIONAL REGULATOR RUTR"/>
    <property type="match status" value="1"/>
</dbReference>
<evidence type="ECO:0000259" key="3">
    <source>
        <dbReference type="PROSITE" id="PS50977"/>
    </source>
</evidence>
<dbReference type="InterPro" id="IPR050109">
    <property type="entry name" value="HTH-type_TetR-like_transc_reg"/>
</dbReference>
<dbReference type="AlphaFoldDB" id="A0A285TQD1"/>
<gene>
    <name evidence="4" type="ORF">SAMN05880501_11864</name>
</gene>
<reference evidence="5" key="1">
    <citation type="submission" date="2017-08" db="EMBL/GenBank/DDBJ databases">
        <authorList>
            <person name="Varghese N."/>
            <person name="Submissions S."/>
        </authorList>
    </citation>
    <scope>NUCLEOTIDE SEQUENCE [LARGE SCALE GENOMIC DNA]</scope>
    <source>
        <strain evidence="5">JC22</strain>
    </source>
</reference>
<dbReference type="InterPro" id="IPR001647">
    <property type="entry name" value="HTH_TetR"/>
</dbReference>
<organism evidence="4 5">
    <name type="scientific">Ureibacillus xyleni</name>
    <dbReference type="NCBI Taxonomy" id="614648"/>
    <lineage>
        <taxon>Bacteria</taxon>
        <taxon>Bacillati</taxon>
        <taxon>Bacillota</taxon>
        <taxon>Bacilli</taxon>
        <taxon>Bacillales</taxon>
        <taxon>Caryophanaceae</taxon>
        <taxon>Ureibacillus</taxon>
    </lineage>
</organism>
<dbReference type="EMBL" id="OBMQ01000018">
    <property type="protein sequence ID" value="SOC25304.1"/>
    <property type="molecule type" value="Genomic_DNA"/>
</dbReference>
<dbReference type="RefSeq" id="WP_161946745.1">
    <property type="nucleotide sequence ID" value="NZ_OBMQ01000018.1"/>
</dbReference>
<protein>
    <submittedName>
        <fullName evidence="4">TetR family transcriptional regulator</fullName>
    </submittedName>
</protein>
<accession>A0A285TQD1</accession>
<evidence type="ECO:0000256" key="2">
    <source>
        <dbReference type="PROSITE-ProRule" id="PRU00335"/>
    </source>
</evidence>
<evidence type="ECO:0000313" key="5">
    <source>
        <dbReference type="Proteomes" id="UP000219636"/>
    </source>
</evidence>
<dbReference type="GO" id="GO:0000976">
    <property type="term" value="F:transcription cis-regulatory region binding"/>
    <property type="evidence" value="ECO:0007669"/>
    <property type="project" value="TreeGrafter"/>
</dbReference>
<dbReference type="SUPFAM" id="SSF48498">
    <property type="entry name" value="Tetracyclin repressor-like, C-terminal domain"/>
    <property type="match status" value="1"/>
</dbReference>
<dbReference type="SUPFAM" id="SSF46689">
    <property type="entry name" value="Homeodomain-like"/>
    <property type="match status" value="1"/>
</dbReference>
<keyword evidence="1 2" id="KW-0238">DNA-binding</keyword>
<feature type="DNA-binding region" description="H-T-H motif" evidence="2">
    <location>
        <begin position="37"/>
        <end position="56"/>
    </location>
</feature>
<evidence type="ECO:0000256" key="1">
    <source>
        <dbReference type="ARBA" id="ARBA00023125"/>
    </source>
</evidence>
<dbReference type="InterPro" id="IPR009057">
    <property type="entry name" value="Homeodomain-like_sf"/>
</dbReference>
<dbReference type="Proteomes" id="UP000219636">
    <property type="component" value="Unassembled WGS sequence"/>
</dbReference>
<dbReference type="PANTHER" id="PTHR30055:SF226">
    <property type="entry name" value="HTH-TYPE TRANSCRIPTIONAL REGULATOR PKSA"/>
    <property type="match status" value="1"/>
</dbReference>
<dbReference type="Gene3D" id="1.10.357.10">
    <property type="entry name" value="Tetracycline Repressor, domain 2"/>
    <property type="match status" value="1"/>
</dbReference>
<keyword evidence="5" id="KW-1185">Reference proteome</keyword>